<evidence type="ECO:0000313" key="2">
    <source>
        <dbReference type="Proteomes" id="UP000242791"/>
    </source>
</evidence>
<reference evidence="1 2" key="1">
    <citation type="submission" date="2015-08" db="EMBL/GenBank/DDBJ databases">
        <title>Emmonsia species relationships and genome sequence.</title>
        <authorList>
            <person name="Cuomo C.A."/>
            <person name="Schwartz I.S."/>
            <person name="Kenyon C."/>
            <person name="De Hoog G.S."/>
            <person name="Govender N.P."/>
            <person name="Botha A."/>
            <person name="Moreno L."/>
            <person name="De Vries M."/>
            <person name="Munoz J.F."/>
            <person name="Stielow J.B."/>
        </authorList>
    </citation>
    <scope>NUCLEOTIDE SEQUENCE [LARGE SCALE GENOMIC DNA]</scope>
    <source>
        <strain evidence="1 2">EI222</strain>
    </source>
</reference>
<dbReference type="VEuPathDB" id="FungiDB:ACJ73_02851"/>
<name>A0A1J9RDP1_9EURO</name>
<comment type="caution">
    <text evidence="1">The sequence shown here is derived from an EMBL/GenBank/DDBJ whole genome shotgun (WGS) entry which is preliminary data.</text>
</comment>
<keyword evidence="2" id="KW-1185">Reference proteome</keyword>
<dbReference type="Proteomes" id="UP000242791">
    <property type="component" value="Unassembled WGS sequence"/>
</dbReference>
<dbReference type="EMBL" id="LGTZ01000321">
    <property type="protein sequence ID" value="OJD25781.1"/>
    <property type="molecule type" value="Genomic_DNA"/>
</dbReference>
<proteinExistence type="predicted"/>
<dbReference type="STRING" id="1658174.A0A1J9RDP1"/>
<gene>
    <name evidence="1" type="ORF">ACJ73_02851</name>
</gene>
<sequence>MSPPAGSSSLGDDSSVTITCQSSQETLVEKESGSHYEPLSSQDAFTSVKLQGQDAQYSQHKFVVPFSKMVDDAILQSNIRINVEPGPEQHDSQEDHTPLPIRSSLLYAETLKGEDPSQMHHNIYKPSTNKPLADIGLQQHHPQHIIRQAPEASYCGPNNQKDPHYLRPPNNLHTLL</sequence>
<protein>
    <submittedName>
        <fullName evidence="1">Uncharacterized protein</fullName>
    </submittedName>
</protein>
<dbReference type="OrthoDB" id="10433188at2759"/>
<accession>A0A1J9RDP1</accession>
<dbReference type="AlphaFoldDB" id="A0A1J9RDP1"/>
<evidence type="ECO:0000313" key="1">
    <source>
        <dbReference type="EMBL" id="OJD25781.1"/>
    </source>
</evidence>
<organism evidence="1 2">
    <name type="scientific">Blastomyces percursus</name>
    <dbReference type="NCBI Taxonomy" id="1658174"/>
    <lineage>
        <taxon>Eukaryota</taxon>
        <taxon>Fungi</taxon>
        <taxon>Dikarya</taxon>
        <taxon>Ascomycota</taxon>
        <taxon>Pezizomycotina</taxon>
        <taxon>Eurotiomycetes</taxon>
        <taxon>Eurotiomycetidae</taxon>
        <taxon>Onygenales</taxon>
        <taxon>Ajellomycetaceae</taxon>
        <taxon>Blastomyces</taxon>
    </lineage>
</organism>